<evidence type="ECO:0000313" key="2">
    <source>
        <dbReference type="EMBL" id="WLP85935.1"/>
    </source>
</evidence>
<dbReference type="RefSeq" id="WP_305938358.1">
    <property type="nucleotide sequence ID" value="NZ_CP132191.1"/>
</dbReference>
<dbReference type="InterPro" id="IPR001772">
    <property type="entry name" value="KA1_dom"/>
</dbReference>
<proteinExistence type="predicted"/>
<evidence type="ECO:0000313" key="3">
    <source>
        <dbReference type="Proteomes" id="UP001237011"/>
    </source>
</evidence>
<name>A0ABY9HCL7_9MOLU</name>
<dbReference type="PROSITE" id="PS50032">
    <property type="entry name" value="KA1"/>
    <property type="match status" value="1"/>
</dbReference>
<evidence type="ECO:0000259" key="1">
    <source>
        <dbReference type="PROSITE" id="PS50032"/>
    </source>
</evidence>
<organism evidence="2 3">
    <name type="scientific">Mycoplasma seminis</name>
    <dbReference type="NCBI Taxonomy" id="512749"/>
    <lineage>
        <taxon>Bacteria</taxon>
        <taxon>Bacillati</taxon>
        <taxon>Mycoplasmatota</taxon>
        <taxon>Mollicutes</taxon>
        <taxon>Mycoplasmataceae</taxon>
        <taxon>Mycoplasma</taxon>
    </lineage>
</organism>
<protein>
    <recommendedName>
        <fullName evidence="1">KA1 domain-containing protein</fullName>
    </recommendedName>
</protein>
<dbReference type="Proteomes" id="UP001237011">
    <property type="component" value="Chromosome"/>
</dbReference>
<sequence length="175" mass="21284">MNKNNSDSRKHVITNLASDIAYKSNYRRILKKINFTWNEFYKLGLLQEPQLDKVEIKKFSDKSDNLNSLISNFNHQIKFSPTVTQKQKDMIFNFYYYLFYDLFVKYYNKEELELRNFLGEIFIKHNLAKDKKQAKVEFEIILNKIKREYYYLFLDEFQKIPGYNTVLRAILRKVL</sequence>
<feature type="domain" description="KA1" evidence="1">
    <location>
        <begin position="129"/>
        <end position="175"/>
    </location>
</feature>
<keyword evidence="3" id="KW-1185">Reference proteome</keyword>
<gene>
    <name evidence="2" type="ORF">Q8852_02205</name>
</gene>
<dbReference type="EMBL" id="CP132191">
    <property type="protein sequence ID" value="WLP85935.1"/>
    <property type="molecule type" value="Genomic_DNA"/>
</dbReference>
<reference evidence="2" key="1">
    <citation type="submission" date="2023-08" db="EMBL/GenBank/DDBJ databases">
        <title>Complete genome sequence of Mycoplasma seminis 2200.</title>
        <authorList>
            <person name="Spergser J."/>
        </authorList>
    </citation>
    <scope>NUCLEOTIDE SEQUENCE [LARGE SCALE GENOMIC DNA]</scope>
    <source>
        <strain evidence="2">2200</strain>
    </source>
</reference>
<accession>A0ABY9HCL7</accession>